<dbReference type="Proteomes" id="UP000053392">
    <property type="component" value="Unassembled WGS sequence"/>
</dbReference>
<dbReference type="HOGENOM" id="CLU_1204710_0_0_1"/>
<keyword evidence="2" id="KW-1185">Reference proteome</keyword>
<accession>A0A0D0V9B6</accession>
<sequence length="230" mass="26496">MLSFSLLFLFSTQHRARLSFGYRLLLSRRWRSRLPDNDKKGARNGNREADLRVVGVDEGRQGWRRKREKWRSRGLEKGQKMRIYIEVGAPMRRRAAAPSSSAVAIRVLLSATSEIISPIWIADPILLTPFVKFIATVTLPKSVRPPLTFLSGACLIHEDVNIPMLFFRIASQGIRRRVRSTGWERILSKHGVENASLWSRFTKRKTSDCYMICQRVIEIRSSGAQVNEWQ</sequence>
<proteinExistence type="predicted"/>
<dbReference type="AlphaFoldDB" id="A0A0D0V9B6"/>
<evidence type="ECO:0000313" key="2">
    <source>
        <dbReference type="Proteomes" id="UP000053392"/>
    </source>
</evidence>
<dbReference type="EMBL" id="KN847900">
    <property type="protein sequence ID" value="KIR41410.1"/>
    <property type="molecule type" value="Genomic_DNA"/>
</dbReference>
<gene>
    <name evidence="1" type="ORF">I313_02537</name>
</gene>
<name>A0A0D0V9B6_9TREE</name>
<organism evidence="1 2">
    <name type="scientific">Cryptococcus deuterogattii Ram5</name>
    <dbReference type="NCBI Taxonomy" id="1296110"/>
    <lineage>
        <taxon>Eukaryota</taxon>
        <taxon>Fungi</taxon>
        <taxon>Dikarya</taxon>
        <taxon>Basidiomycota</taxon>
        <taxon>Agaricomycotina</taxon>
        <taxon>Tremellomycetes</taxon>
        <taxon>Tremellales</taxon>
        <taxon>Cryptococcaceae</taxon>
        <taxon>Cryptococcus</taxon>
        <taxon>Cryptococcus gattii species complex</taxon>
    </lineage>
</organism>
<protein>
    <submittedName>
        <fullName evidence="1">Unplaced genomic scaffold supercont1.5, whole genome shotgun sequence</fullName>
    </submittedName>
</protein>
<reference evidence="1 2" key="1">
    <citation type="submission" date="2015-01" db="EMBL/GenBank/DDBJ databases">
        <title>The Genome Sequence of Cryptococcus gattii Ram5.</title>
        <authorList>
            <consortium name="The Broad Institute Genomics Platform"/>
            <person name="Cuomo C."/>
            <person name="Litvintseva A."/>
            <person name="Chen Y."/>
            <person name="Heitman J."/>
            <person name="Sun S."/>
            <person name="Springer D."/>
            <person name="Dromer F."/>
            <person name="Young S."/>
            <person name="Zeng Q."/>
            <person name="Gargeya S."/>
            <person name="Abouelleil A."/>
            <person name="Alvarado L."/>
            <person name="Chapman S.B."/>
            <person name="Gainer-Dewar J."/>
            <person name="Goldberg J."/>
            <person name="Griggs A."/>
            <person name="Gujja S."/>
            <person name="Hansen M."/>
            <person name="Howarth C."/>
            <person name="Imamovic A."/>
            <person name="Larimer J."/>
            <person name="Murphy C."/>
            <person name="Naylor J."/>
            <person name="Pearson M."/>
            <person name="Priest M."/>
            <person name="Roberts A."/>
            <person name="Saif S."/>
            <person name="Shea T."/>
            <person name="Sykes S."/>
            <person name="Wortman J."/>
            <person name="Nusbaum C."/>
            <person name="Birren B."/>
        </authorList>
    </citation>
    <scope>NUCLEOTIDE SEQUENCE [LARGE SCALE GENOMIC DNA]</scope>
    <source>
        <strain evidence="1 2">Ram5</strain>
    </source>
</reference>
<evidence type="ECO:0000313" key="1">
    <source>
        <dbReference type="EMBL" id="KIR41410.1"/>
    </source>
</evidence>